<dbReference type="InterPro" id="IPR029058">
    <property type="entry name" value="AB_hydrolase_fold"/>
</dbReference>
<evidence type="ECO:0000313" key="1">
    <source>
        <dbReference type="EMBL" id="WWF05242.1"/>
    </source>
</evidence>
<accession>A0ABZ2FD53</accession>
<dbReference type="RefSeq" id="WP_338538278.1">
    <property type="nucleotide sequence ID" value="NZ_CP104874.1"/>
</dbReference>
<evidence type="ECO:0000313" key="2">
    <source>
        <dbReference type="Proteomes" id="UP001381003"/>
    </source>
</evidence>
<name>A0ABZ2FD53_9MICO</name>
<keyword evidence="2" id="KW-1185">Reference proteome</keyword>
<proteinExistence type="predicted"/>
<evidence type="ECO:0008006" key="3">
    <source>
        <dbReference type="Google" id="ProtNLM"/>
    </source>
</evidence>
<dbReference type="SUPFAM" id="SSF53474">
    <property type="entry name" value="alpha/beta-Hydrolases"/>
    <property type="match status" value="1"/>
</dbReference>
<dbReference type="EMBL" id="CP104874">
    <property type="protein sequence ID" value="WWF05242.1"/>
    <property type="molecule type" value="Genomic_DNA"/>
</dbReference>
<gene>
    <name evidence="1" type="ORF">N5P18_16555</name>
</gene>
<protein>
    <recommendedName>
        <fullName evidence="3">Alpha/beta hydrolase</fullName>
    </recommendedName>
</protein>
<reference evidence="1 2" key="1">
    <citation type="submission" date="2022-09" db="EMBL/GenBank/DDBJ databases">
        <title>Complete genome sequence of Janibacter terrae strain COS04-44, PCL-degrading bacteria isolated from oil spilled coast.</title>
        <authorList>
            <person name="Park H."/>
            <person name="Kim J.Y."/>
            <person name="An S.H."/>
            <person name="Lee C.M."/>
            <person name="Weon H.-Y."/>
        </authorList>
    </citation>
    <scope>NUCLEOTIDE SEQUENCE [LARGE SCALE GENOMIC DNA]</scope>
    <source>
        <strain evidence="1 2">COS04-44</strain>
    </source>
</reference>
<dbReference type="Gene3D" id="3.40.50.1820">
    <property type="entry name" value="alpha/beta hydrolase"/>
    <property type="match status" value="1"/>
</dbReference>
<organism evidence="1 2">
    <name type="scientific">Janibacter terrae</name>
    <dbReference type="NCBI Taxonomy" id="103817"/>
    <lineage>
        <taxon>Bacteria</taxon>
        <taxon>Bacillati</taxon>
        <taxon>Actinomycetota</taxon>
        <taxon>Actinomycetes</taxon>
        <taxon>Micrococcales</taxon>
        <taxon>Intrasporangiaceae</taxon>
        <taxon>Janibacter</taxon>
    </lineage>
</organism>
<dbReference type="Proteomes" id="UP001381003">
    <property type="component" value="Chromosome"/>
</dbReference>
<sequence>MRTAPEPDDLMSAIRQGRVRVTARTRALALILHGGRAVTPQPQRRRDVSYLRMLPFAPTVWRVSRGRVAPVLVHNSDGGWIAASGSGVEQTRLLARRLVERYDRPVVLLGHSSGGWAALRAGGEDAVIGSVALAPWVGEREPVEHLRDKVVRVIHGEADAVCSPQRSRQLVERLHALGGDATYLGIEGGGHALLDRPWRWHQLAAGAVLEVVERAEGLG</sequence>